<dbReference type="EMBL" id="JBJQOH010000003">
    <property type="protein sequence ID" value="KAL3690896.1"/>
    <property type="molecule type" value="Genomic_DNA"/>
</dbReference>
<evidence type="ECO:0000313" key="1">
    <source>
        <dbReference type="EMBL" id="KAL3690896.1"/>
    </source>
</evidence>
<dbReference type="InterPro" id="IPR032675">
    <property type="entry name" value="LRR_dom_sf"/>
</dbReference>
<protein>
    <recommendedName>
        <fullName evidence="3">C-terminal of Roc (COR) domain-containing protein</fullName>
    </recommendedName>
</protein>
<organism evidence="1 2">
    <name type="scientific">Riccia sorocarpa</name>
    <dbReference type="NCBI Taxonomy" id="122646"/>
    <lineage>
        <taxon>Eukaryota</taxon>
        <taxon>Viridiplantae</taxon>
        <taxon>Streptophyta</taxon>
        <taxon>Embryophyta</taxon>
        <taxon>Marchantiophyta</taxon>
        <taxon>Marchantiopsida</taxon>
        <taxon>Marchantiidae</taxon>
        <taxon>Marchantiales</taxon>
        <taxon>Ricciaceae</taxon>
        <taxon>Riccia</taxon>
    </lineage>
</organism>
<evidence type="ECO:0000313" key="2">
    <source>
        <dbReference type="Proteomes" id="UP001633002"/>
    </source>
</evidence>
<dbReference type="SUPFAM" id="SSF52047">
    <property type="entry name" value="RNI-like"/>
    <property type="match status" value="1"/>
</dbReference>
<accession>A0ABD3HLB5</accession>
<dbReference type="InterPro" id="IPR027417">
    <property type="entry name" value="P-loop_NTPase"/>
</dbReference>
<evidence type="ECO:0008006" key="3">
    <source>
        <dbReference type="Google" id="ProtNLM"/>
    </source>
</evidence>
<dbReference type="Gene3D" id="3.40.50.300">
    <property type="entry name" value="P-loop containing nucleotide triphosphate hydrolases"/>
    <property type="match status" value="1"/>
</dbReference>
<dbReference type="Proteomes" id="UP001633002">
    <property type="component" value="Unassembled WGS sequence"/>
</dbReference>
<dbReference type="SUPFAM" id="SSF52540">
    <property type="entry name" value="P-loop containing nucleoside triphosphate hydrolases"/>
    <property type="match status" value="1"/>
</dbReference>
<dbReference type="PANTHER" id="PTHR47679">
    <property type="entry name" value="PROTEIN TORNADO 1"/>
    <property type="match status" value="1"/>
</dbReference>
<dbReference type="Gene3D" id="3.80.10.10">
    <property type="entry name" value="Ribonuclease Inhibitor"/>
    <property type="match status" value="1"/>
</dbReference>
<dbReference type="PANTHER" id="PTHR47679:SF1">
    <property type="entry name" value="PROTEIN TORNADO 1"/>
    <property type="match status" value="1"/>
</dbReference>
<reference evidence="1 2" key="1">
    <citation type="submission" date="2024-09" db="EMBL/GenBank/DDBJ databases">
        <title>Chromosome-scale assembly of Riccia sorocarpa.</title>
        <authorList>
            <person name="Paukszto L."/>
        </authorList>
    </citation>
    <scope>NUCLEOTIDE SEQUENCE [LARGE SCALE GENOMIC DNA]</scope>
    <source>
        <strain evidence="1">LP-2024</strain>
        <tissue evidence="1">Aerial parts of the thallus</tissue>
    </source>
</reference>
<comment type="caution">
    <text evidence="1">The sequence shown here is derived from an EMBL/GenBank/DDBJ whole genome shotgun (WGS) entry which is preliminary data.</text>
</comment>
<keyword evidence="2" id="KW-1185">Reference proteome</keyword>
<sequence>MEGIRPSAEAGPEIITGKRYDTRSWTSWEVLKGLLGAETSGLGRLLLLEDFGSCKSVRSVNTAHIRGCLRDDHERKALRDPLKLNPNLEEISITLNSNDDTRYWSWREVLRNSSTLRKLELIITGEGLTDYLVSPLEEFVYGLRGSPNSPLEELVIEVGSSLPKLSVTPIADMVQCSSRLHRIALGVFKDLDGTEIQALSDSLKQSSSLRTLEVKYGTESMSEVLLEVYKGMGSTRCVNNLHLWEGQLKGLVSVLLHLMKATIAHITIHRNGLFGSTPVCRRDHWRETGRPLLEGTVVQTLSLNCGASCGILSRIEQVFETSQRSPNLSFLLYSDCLSREHQDALMSFLALARLRHIHLTMGDCWDSSVLEEAMDSISKNEDVETCSVGYDNSRRALSPTDSLPGLVWLGPRIIDRPNKRLVFHLVLEKIFLSSSIKHLTLERSFFDGRNVSEEEFKQLLLLSHRSTTLRTLEVQCEDWVLAGKVANLQDAINRNAKRNARHAQFISTVRQAGLHFSRIKAGRILICGSPYAGKTRLRKSMLEVASTWYLPLWRRNFLPRTNGIEITTLRDDDEMNLTLWDLGGQWIFRSLQNLLFPKAGQACIFLFVFNPVEMVEGRPSRKADLPSAFRKEVTSWLRFIASNYPVATDLPPQVMVVFSHKDKVQECERDLSWAREIVLQLQTCFEGKVDLSLREKDLHFINSFDSTDVSRVRESVVWRIESVFDKLVERQLVPSPAAELISLLTKRSDRIRKNPVWSSSDLYQYICSQNIGLQHLDPQTAPGCLILQSLEMYLHDVGVIIRIPDSDLIVVDPGWLTEKFLGEFINYGHDFQPGKISKQFSGTWGRDGFIDAQLFSIILAHLVKTYRQEDVHVPVDILRELLFKLDLCFQVDSYQQGRDRRYFMPSVCGFEEKSPIRKLQWSSGCHGSSKDFGFRLQCYDRERTCFTRSFFPTFQVKLRNELVQKRVADVRCSQGLMEIREDGIQIFIETDELGEDHIDIMVRSSPHKTKKKAEQFVQENVVKFLRSFCASEMGCMGVSLSEHILRIQCVTQLTPRGYRGDDQVVSVVELKNRVVEDARKELEACDRKKVQFDAWLESCMETGLRYAQWWPETMCPDLQTCLLPEGTEVAKDLLTVEIQESIRKQLKGIADDLEEEKYFRHRAQQGTGEGGVVRINDEVIEVYAPVGVPQLELIFVHGIHDDEMDSNPYLTRWSTRDKREECWLNTWLLSQTEVDLRQARILTVTYDSSIKKNSEHGNMCIFLVAENLRYSLIKDAGVGQLDSCPVLIVCHSLGGLLMKEVCVQASHVQSRQDDVTKYKNFLSNIRGFFFYSTPHSGLKLFGSGGSSFLTSQPELQGYRVEPGNSQSKTRKRTLKGESSIHPVLLQLGDLMKRLELYDTSCARTNEEFENLREREDYKWETRGVCESNPTKVMISKDAAVEIYVEEGSARPGCRHGFWKLPYTDHFTICRPESVTSNSFQLLLTFIKELV</sequence>
<proteinExistence type="predicted"/>
<name>A0ABD3HLB5_9MARC</name>
<gene>
    <name evidence="1" type="ORF">R1sor_004547</name>
</gene>